<evidence type="ECO:0000256" key="1">
    <source>
        <dbReference type="SAM" id="MobiDB-lite"/>
    </source>
</evidence>
<dbReference type="InParanoid" id="A0A5J5EMS2"/>
<organism evidence="2 3">
    <name type="scientific">Sphaerosporella brunnea</name>
    <dbReference type="NCBI Taxonomy" id="1250544"/>
    <lineage>
        <taxon>Eukaryota</taxon>
        <taxon>Fungi</taxon>
        <taxon>Dikarya</taxon>
        <taxon>Ascomycota</taxon>
        <taxon>Pezizomycotina</taxon>
        <taxon>Pezizomycetes</taxon>
        <taxon>Pezizales</taxon>
        <taxon>Pyronemataceae</taxon>
        <taxon>Sphaerosporella</taxon>
    </lineage>
</organism>
<dbReference type="AlphaFoldDB" id="A0A5J5EMS2"/>
<dbReference type="InterPro" id="IPR028322">
    <property type="entry name" value="PNRC-like_rgn"/>
</dbReference>
<accession>A0A5J5EMS2</accession>
<feature type="compositionally biased region" description="Polar residues" evidence="1">
    <location>
        <begin position="1"/>
        <end position="10"/>
    </location>
</feature>
<feature type="region of interest" description="Disordered" evidence="1">
    <location>
        <begin position="239"/>
        <end position="297"/>
    </location>
</feature>
<dbReference type="EMBL" id="VXIS01000231">
    <property type="protein sequence ID" value="KAA8896018.1"/>
    <property type="molecule type" value="Genomic_DNA"/>
</dbReference>
<protein>
    <submittedName>
        <fullName evidence="2">Uncharacterized protein</fullName>
    </submittedName>
</protein>
<comment type="caution">
    <text evidence="2">The sequence shown here is derived from an EMBL/GenBank/DDBJ whole genome shotgun (WGS) entry which is preliminary data.</text>
</comment>
<evidence type="ECO:0000313" key="3">
    <source>
        <dbReference type="Proteomes" id="UP000326924"/>
    </source>
</evidence>
<keyword evidence="3" id="KW-1185">Reference proteome</keyword>
<evidence type="ECO:0000313" key="2">
    <source>
        <dbReference type="EMBL" id="KAA8896018.1"/>
    </source>
</evidence>
<dbReference type="Pfam" id="PF15365">
    <property type="entry name" value="PNRC"/>
    <property type="match status" value="1"/>
</dbReference>
<feature type="compositionally biased region" description="Low complexity" evidence="1">
    <location>
        <begin position="33"/>
        <end position="62"/>
    </location>
</feature>
<dbReference type="Proteomes" id="UP000326924">
    <property type="component" value="Unassembled WGS sequence"/>
</dbReference>
<dbReference type="GO" id="GO:0016071">
    <property type="term" value="P:mRNA metabolic process"/>
    <property type="evidence" value="ECO:0007669"/>
    <property type="project" value="UniProtKB-ARBA"/>
</dbReference>
<dbReference type="OrthoDB" id="2142961at2759"/>
<proteinExistence type="predicted"/>
<reference evidence="2 3" key="1">
    <citation type="submission" date="2019-09" db="EMBL/GenBank/DDBJ databases">
        <title>Draft genome of the ectomycorrhizal ascomycete Sphaerosporella brunnea.</title>
        <authorList>
            <consortium name="DOE Joint Genome Institute"/>
            <person name="Benucci G.M."/>
            <person name="Marozzi G."/>
            <person name="Antonielli L."/>
            <person name="Sanchez S."/>
            <person name="Marco P."/>
            <person name="Wang X."/>
            <person name="Falini L.B."/>
            <person name="Barry K."/>
            <person name="Haridas S."/>
            <person name="Lipzen A."/>
            <person name="Labutti K."/>
            <person name="Grigoriev I.V."/>
            <person name="Murat C."/>
            <person name="Martin F."/>
            <person name="Albertini E."/>
            <person name="Donnini D."/>
            <person name="Bonito G."/>
        </authorList>
    </citation>
    <scope>NUCLEOTIDE SEQUENCE [LARGE SCALE GENOMIC DNA]</scope>
    <source>
        <strain evidence="2 3">Sb_GMNB300</strain>
    </source>
</reference>
<feature type="compositionally biased region" description="Polar residues" evidence="1">
    <location>
        <begin position="248"/>
        <end position="259"/>
    </location>
</feature>
<sequence>MVDPNTSPKTPNADGAKSKKRKPRKPKDKNSPDRSNANASDSTAASQSSPARSPPTRQTTPTKVATTPGKAYAGPTFHHSPAPSSLPIPKFFSRSVPSSKSRGLRAMMEDDDTATTDESQASSPALDNPLELLFKAHREEKARINRQSADISDTDSTPDTFGRDIFGMDPESPVRNAFNTPRYNGARSGAQRSVTDPMFSMDSLNASLPSSPVQPATHRYDDAERLAKSAALRQLLFQQPGVSPPPFQVQTPYQMSGTLSPPPSSRPQFEVSPQGSPIPQRHQAHPTNINSRPPLPKAPRLLAQQNLHPRVPLQESSNLSSSASRFQFEKIFENKSAALPCMTESRDFTAMENSLRQILKLDPPGMSGGVMI</sequence>
<name>A0A5J5EMS2_9PEZI</name>
<feature type="region of interest" description="Disordered" evidence="1">
    <location>
        <begin position="166"/>
        <end position="193"/>
    </location>
</feature>
<gene>
    <name evidence="2" type="ORF">FN846DRAFT_911125</name>
</gene>
<feature type="region of interest" description="Disordered" evidence="1">
    <location>
        <begin position="1"/>
        <end position="127"/>
    </location>
</feature>
<feature type="compositionally biased region" description="Basic residues" evidence="1">
    <location>
        <begin position="18"/>
        <end position="27"/>
    </location>
</feature>